<dbReference type="SUPFAM" id="SSF53335">
    <property type="entry name" value="S-adenosyl-L-methionine-dependent methyltransferases"/>
    <property type="match status" value="1"/>
</dbReference>
<gene>
    <name evidence="2" type="ORF">SAMN02745178_02405</name>
</gene>
<keyword evidence="2" id="KW-0489">Methyltransferase</keyword>
<dbReference type="GO" id="GO:0008757">
    <property type="term" value="F:S-adenosylmethionine-dependent methyltransferase activity"/>
    <property type="evidence" value="ECO:0007669"/>
    <property type="project" value="InterPro"/>
</dbReference>
<dbReference type="Gene3D" id="3.40.50.150">
    <property type="entry name" value="Vaccinia Virus protein VP39"/>
    <property type="match status" value="1"/>
</dbReference>
<dbReference type="CDD" id="cd02440">
    <property type="entry name" value="AdoMet_MTases"/>
    <property type="match status" value="1"/>
</dbReference>
<sequence>MQTKELSITKKNFWDRNAARYDRFMRKNAIAYDQLYALLRPAVWHKTVLEVATGTGQVAKHLLCSADHIEATDASAAMIAQAKRGNFSSKLYFSVQDMFHLPYADQSFDVVIVSNALHIVPHPEKALIEFRRVLKNDGTLIAPTFTHAENSHWGNLQALALKIAGFPLHSRWTSAAYLAFLQQNGWTVCKSVVLQNSIPLTYAECKKSKGE</sequence>
<dbReference type="InterPro" id="IPR013216">
    <property type="entry name" value="Methyltransf_11"/>
</dbReference>
<feature type="domain" description="Methyltransferase type 11" evidence="1">
    <location>
        <begin position="49"/>
        <end position="141"/>
    </location>
</feature>
<keyword evidence="2" id="KW-0808">Transferase</keyword>
<dbReference type="PANTHER" id="PTHR43591:SF110">
    <property type="entry name" value="RHODANESE DOMAIN-CONTAINING PROTEIN"/>
    <property type="match status" value="1"/>
</dbReference>
<dbReference type="GO" id="GO:0032259">
    <property type="term" value="P:methylation"/>
    <property type="evidence" value="ECO:0007669"/>
    <property type="project" value="UniProtKB-KW"/>
</dbReference>
<dbReference type="GeneID" id="93338847"/>
<dbReference type="OrthoDB" id="9808140at2"/>
<evidence type="ECO:0000313" key="3">
    <source>
        <dbReference type="Proteomes" id="UP000190286"/>
    </source>
</evidence>
<proteinExistence type="predicted"/>
<dbReference type="Proteomes" id="UP000190286">
    <property type="component" value="Unassembled WGS sequence"/>
</dbReference>
<evidence type="ECO:0000259" key="1">
    <source>
        <dbReference type="Pfam" id="PF08241"/>
    </source>
</evidence>
<dbReference type="EMBL" id="FUYF01000019">
    <property type="protein sequence ID" value="SKA93678.1"/>
    <property type="molecule type" value="Genomic_DNA"/>
</dbReference>
<protein>
    <submittedName>
        <fullName evidence="2">Ubiquinone/menaquinone biosynthesis C-methylase UbiE</fullName>
    </submittedName>
</protein>
<reference evidence="2 3" key="1">
    <citation type="submission" date="2017-02" db="EMBL/GenBank/DDBJ databases">
        <authorList>
            <person name="Peterson S.W."/>
        </authorList>
    </citation>
    <scope>NUCLEOTIDE SEQUENCE [LARGE SCALE GENOMIC DNA]</scope>
    <source>
        <strain evidence="2 3">ATCC 27749</strain>
    </source>
</reference>
<dbReference type="InterPro" id="IPR029063">
    <property type="entry name" value="SAM-dependent_MTases_sf"/>
</dbReference>
<dbReference type="STRING" id="745368.SAMN02745178_02405"/>
<evidence type="ECO:0000313" key="2">
    <source>
        <dbReference type="EMBL" id="SKA93678.1"/>
    </source>
</evidence>
<dbReference type="PANTHER" id="PTHR43591">
    <property type="entry name" value="METHYLTRANSFERASE"/>
    <property type="match status" value="1"/>
</dbReference>
<dbReference type="AlphaFoldDB" id="A0A1T4XWU4"/>
<keyword evidence="3" id="KW-1185">Reference proteome</keyword>
<accession>A0A1T4XWU4</accession>
<keyword evidence="2" id="KW-0830">Ubiquinone</keyword>
<name>A0A1T4XWU4_9FIRM</name>
<dbReference type="RefSeq" id="WP_078785253.1">
    <property type="nucleotide sequence ID" value="NZ_FUYF01000019.1"/>
</dbReference>
<dbReference type="Pfam" id="PF08241">
    <property type="entry name" value="Methyltransf_11"/>
    <property type="match status" value="1"/>
</dbReference>
<organism evidence="2 3">
    <name type="scientific">Gemmiger formicilis</name>
    <dbReference type="NCBI Taxonomy" id="745368"/>
    <lineage>
        <taxon>Bacteria</taxon>
        <taxon>Bacillati</taxon>
        <taxon>Bacillota</taxon>
        <taxon>Clostridia</taxon>
        <taxon>Eubacteriales</taxon>
        <taxon>Gemmiger</taxon>
    </lineage>
</organism>